<dbReference type="EMBL" id="VWNA01000001">
    <property type="protein sequence ID" value="MQT14402.1"/>
    <property type="molecule type" value="Genomic_DNA"/>
</dbReference>
<keyword evidence="1" id="KW-0812">Transmembrane</keyword>
<comment type="caution">
    <text evidence="2">The sequence shown here is derived from an EMBL/GenBank/DDBJ whole genome shotgun (WGS) entry which is preliminary data.</text>
</comment>
<name>A0A6A7Y9S7_9HYPH</name>
<feature type="transmembrane region" description="Helical" evidence="1">
    <location>
        <begin position="12"/>
        <end position="31"/>
    </location>
</feature>
<dbReference type="Proteomes" id="UP000332515">
    <property type="component" value="Unassembled WGS sequence"/>
</dbReference>
<reference evidence="2 3" key="1">
    <citation type="submission" date="2019-09" db="EMBL/GenBank/DDBJ databases">
        <title>Segnochrobactrum spirostomi gen. nov., sp. nov., isolated from the ciliate Spirostomum cf. yagiui and description of a novel family, Segnochrobactraceae fam. nov. within the order Rhizobiales of the class Alphaproteobacteria.</title>
        <authorList>
            <person name="Akter S."/>
            <person name="Shazib S.U.A."/>
            <person name="Shin M.K."/>
        </authorList>
    </citation>
    <scope>NUCLEOTIDE SEQUENCE [LARGE SCALE GENOMIC DNA]</scope>
    <source>
        <strain evidence="2 3">Sp-1</strain>
    </source>
</reference>
<dbReference type="RefSeq" id="WP_153485059.1">
    <property type="nucleotide sequence ID" value="NZ_VWNA01000001.1"/>
</dbReference>
<keyword evidence="1" id="KW-1133">Transmembrane helix</keyword>
<keyword evidence="1" id="KW-0472">Membrane</keyword>
<keyword evidence="3" id="KW-1185">Reference proteome</keyword>
<accession>A0A6A7Y9S7</accession>
<dbReference type="AlphaFoldDB" id="A0A6A7Y9S7"/>
<sequence length="135" mass="14999">MSSDIVAALRDWIWIVGAISPFMVGGALLYLRSQFPTKAEHAETAAGLRASMADLAHQVEQRRTDHEGRINRLEIASEGLPDRTDLDELGRRLASVERATGVTAEAVRGTERLLARVDHTLNLLLQNKLTEERRS</sequence>
<evidence type="ECO:0000256" key="1">
    <source>
        <dbReference type="SAM" id="Phobius"/>
    </source>
</evidence>
<gene>
    <name evidence="2" type="ORF">F0357_17450</name>
</gene>
<proteinExistence type="predicted"/>
<protein>
    <submittedName>
        <fullName evidence="2">DUF2730 family protein</fullName>
    </submittedName>
</protein>
<evidence type="ECO:0000313" key="2">
    <source>
        <dbReference type="EMBL" id="MQT14402.1"/>
    </source>
</evidence>
<organism evidence="2 3">
    <name type="scientific">Segnochrobactrum spirostomi</name>
    <dbReference type="NCBI Taxonomy" id="2608987"/>
    <lineage>
        <taxon>Bacteria</taxon>
        <taxon>Pseudomonadati</taxon>
        <taxon>Pseudomonadota</taxon>
        <taxon>Alphaproteobacteria</taxon>
        <taxon>Hyphomicrobiales</taxon>
        <taxon>Segnochrobactraceae</taxon>
        <taxon>Segnochrobactrum</taxon>
    </lineage>
</organism>
<evidence type="ECO:0000313" key="3">
    <source>
        <dbReference type="Proteomes" id="UP000332515"/>
    </source>
</evidence>